<dbReference type="InterPro" id="IPR052201">
    <property type="entry name" value="LRR-containing_regulator"/>
</dbReference>
<name>A0AAF1BIV6_9TREE</name>
<evidence type="ECO:0008006" key="4">
    <source>
        <dbReference type="Google" id="ProtNLM"/>
    </source>
</evidence>
<dbReference type="Proteomes" id="UP000827549">
    <property type="component" value="Chromosome 4"/>
</dbReference>
<dbReference type="PANTHER" id="PTHR24111">
    <property type="entry name" value="LEUCINE-RICH REPEAT-CONTAINING PROTEIN 34"/>
    <property type="match status" value="1"/>
</dbReference>
<evidence type="ECO:0000313" key="3">
    <source>
        <dbReference type="Proteomes" id="UP000827549"/>
    </source>
</evidence>
<dbReference type="GeneID" id="87809430"/>
<evidence type="ECO:0000313" key="2">
    <source>
        <dbReference type="EMBL" id="WOO82721.1"/>
    </source>
</evidence>
<dbReference type="SUPFAM" id="SSF52047">
    <property type="entry name" value="RNI-like"/>
    <property type="match status" value="1"/>
</dbReference>
<sequence>MAELPPAYDMDVEDEGLNSSPSFLYLESIGLTGKAGALQILTKIQPQCKFLFLWNNNLGSIGVEYLFEGLERIRASHARDHNPFGLNTVRIGKNNLRDEGVFEVLGYAVNDTSLETLNIDENGAELADAVGFVELLNATTISSMRLDRNPLRTKSVITLFEGILSKVTSLGLVGCRIQPQCVPSIVAYFESPRSWRLRSLTIMNNSMGREGIAAILAAIERTNFSLEEIWPPFYGSGEVSPEEEARVERERVDNHKADKAADRSIKRIRVRNQGLAARVRMAAARVIAPARIVLHAIAARSDEMSDSPSTGEAGTFRLLDLPRELQLDIVRHCSRDGTAFSQAQWLRILAHAEDRGSITRMASKLREMTIQCERDLENNNGMDSDDSNRFYNEPLMETLYFWREQVGCVMWERDLP</sequence>
<dbReference type="RefSeq" id="XP_062628753.1">
    <property type="nucleotide sequence ID" value="XM_062772769.1"/>
</dbReference>
<proteinExistence type="predicted"/>
<dbReference type="EMBL" id="CP086717">
    <property type="protein sequence ID" value="WOO82721.1"/>
    <property type="molecule type" value="Genomic_DNA"/>
</dbReference>
<organism evidence="2 3">
    <name type="scientific">Vanrija pseudolonga</name>
    <dbReference type="NCBI Taxonomy" id="143232"/>
    <lineage>
        <taxon>Eukaryota</taxon>
        <taxon>Fungi</taxon>
        <taxon>Dikarya</taxon>
        <taxon>Basidiomycota</taxon>
        <taxon>Agaricomycotina</taxon>
        <taxon>Tremellomycetes</taxon>
        <taxon>Trichosporonales</taxon>
        <taxon>Trichosporonaceae</taxon>
        <taxon>Vanrija</taxon>
    </lineage>
</organism>
<evidence type="ECO:0000256" key="1">
    <source>
        <dbReference type="ARBA" id="ARBA00022737"/>
    </source>
</evidence>
<reference evidence="2" key="1">
    <citation type="submission" date="2023-10" db="EMBL/GenBank/DDBJ databases">
        <authorList>
            <person name="Noh H."/>
        </authorList>
    </citation>
    <scope>NUCLEOTIDE SEQUENCE</scope>
    <source>
        <strain evidence="2">DUCC4014</strain>
    </source>
</reference>
<dbReference type="InterPro" id="IPR032675">
    <property type="entry name" value="LRR_dom_sf"/>
</dbReference>
<dbReference type="Gene3D" id="3.80.10.10">
    <property type="entry name" value="Ribonuclease Inhibitor"/>
    <property type="match status" value="1"/>
</dbReference>
<keyword evidence="3" id="KW-1185">Reference proteome</keyword>
<keyword evidence="1" id="KW-0677">Repeat</keyword>
<protein>
    <recommendedName>
        <fullName evidence="4">RNI-like protein</fullName>
    </recommendedName>
</protein>
<accession>A0AAF1BIV6</accession>
<dbReference type="PANTHER" id="PTHR24111:SF0">
    <property type="entry name" value="LEUCINE-RICH REPEAT-CONTAINING PROTEIN"/>
    <property type="match status" value="1"/>
</dbReference>
<dbReference type="AlphaFoldDB" id="A0AAF1BIV6"/>
<gene>
    <name evidence="2" type="ORF">LOC62_04G006204</name>
</gene>